<reference evidence="1 2" key="1">
    <citation type="submission" date="2020-11" db="EMBL/GenBank/DDBJ databases">
        <authorList>
            <person name="Asamoah-Frimpong E.A."/>
            <person name="Attaran A."/>
            <person name="Berhane B."/>
            <person name="Boone B.K."/>
            <person name="Cesta G."/>
            <person name="Chorbajian C."/>
            <person name="Cowan J.T."/>
            <person name="Datu D.V."/>
            <person name="Der L."/>
            <person name="Egbunine A.O."/>
            <person name="Giampietro H."/>
            <person name="Gunnison R.P."/>
            <person name="Joseph M.A."/>
            <person name="Kiewe T."/>
            <person name="Oboh E.C."/>
            <person name="O'Neill K."/>
            <person name="Oxlaj J.A."/>
            <person name="Patel A.K."/>
            <person name="Saqaf K."/>
            <person name="Vuong K."/>
            <person name="Walker C."/>
            <person name="Wikina T."/>
            <person name="Yan T."/>
            <person name="Avazpour P."/>
            <person name="Kim F.M."/>
            <person name="Mason K.J."/>
            <person name="Nguyen D.A."/>
            <person name="Pettit S.M."/>
            <person name="Zhou O.J."/>
            <person name="Brissett D.L."/>
            <person name="Gualtieri C."/>
            <person name="Hufford T.M."/>
            <person name="Ko J.M."/>
            <person name="Novak J.K."/>
            <person name="Smith Z.M."/>
            <person name="Erill I."/>
            <person name="Caruso S.M."/>
            <person name="Garlena R.A."/>
            <person name="Russell D.A."/>
            <person name="Pope W.H."/>
            <person name="Jacobs-Sera D."/>
            <person name="Hatfull G.F."/>
        </authorList>
    </citation>
    <scope>NUCLEOTIDE SEQUENCE [LARGE SCALE GENOMIC DNA]</scope>
</reference>
<dbReference type="EMBL" id="MW291017">
    <property type="protein sequence ID" value="QPL14119.1"/>
    <property type="molecule type" value="Genomic_DNA"/>
</dbReference>
<name>A0A7T0Q3G0_9CAUD</name>
<protein>
    <submittedName>
        <fullName evidence="1">Uncharacterized protein</fullName>
    </submittedName>
</protein>
<gene>
    <name evidence="1" type="primary">90</name>
    <name evidence="1" type="ORF">SEA_TURKISHDELIGHT_90</name>
</gene>
<dbReference type="Proteomes" id="UP000595090">
    <property type="component" value="Segment"/>
</dbReference>
<accession>A0A7T0Q3G0</accession>
<sequence>MNLLPRGLRRRLKRWRFAREWRACEAFTFQCAPVPTWSRVRRMNDLSGVWLRRPERRAPREPSV</sequence>
<proteinExistence type="predicted"/>
<dbReference type="KEGG" id="vg:80020376"/>
<dbReference type="RefSeq" id="YP_010755706.1">
    <property type="nucleotide sequence ID" value="NC_073473.1"/>
</dbReference>
<organism evidence="1 2">
    <name type="scientific">Streptomyces phage TurkishDelight</name>
    <dbReference type="NCBI Taxonomy" id="2793708"/>
    <lineage>
        <taxon>Viruses</taxon>
        <taxon>Duplodnaviria</taxon>
        <taxon>Heunggongvirae</taxon>
        <taxon>Uroviricota</taxon>
        <taxon>Caudoviricetes</taxon>
        <taxon>Dolmabahcevirus</taxon>
        <taxon>Dolmabahcevirus turkishdelight</taxon>
    </lineage>
</organism>
<evidence type="ECO:0000313" key="1">
    <source>
        <dbReference type="EMBL" id="QPL14119.1"/>
    </source>
</evidence>
<keyword evidence="2" id="KW-1185">Reference proteome</keyword>
<evidence type="ECO:0000313" key="2">
    <source>
        <dbReference type="Proteomes" id="UP000595090"/>
    </source>
</evidence>
<dbReference type="GeneID" id="80020376"/>